<dbReference type="InterPro" id="IPR030820">
    <property type="entry name" value="OMP_myx_plus_Proteobacteria"/>
</dbReference>
<evidence type="ECO:0000256" key="2">
    <source>
        <dbReference type="SAM" id="SignalP"/>
    </source>
</evidence>
<dbReference type="EMBL" id="JAGTJJ010000024">
    <property type="protein sequence ID" value="MDC3984868.1"/>
    <property type="molecule type" value="Genomic_DNA"/>
</dbReference>
<protein>
    <submittedName>
        <fullName evidence="3">Outer membrane beta-barrel domain-containing protein</fullName>
    </submittedName>
</protein>
<gene>
    <name evidence="3" type="ORF">KEG57_30590</name>
</gene>
<evidence type="ECO:0000313" key="3">
    <source>
        <dbReference type="EMBL" id="MDC3984868.1"/>
    </source>
</evidence>
<dbReference type="Proteomes" id="UP001151081">
    <property type="component" value="Unassembled WGS sequence"/>
</dbReference>
<accession>A0A9X3X9J2</accession>
<feature type="region of interest" description="Disordered" evidence="1">
    <location>
        <begin position="23"/>
        <end position="74"/>
    </location>
</feature>
<dbReference type="Gene3D" id="2.40.160.20">
    <property type="match status" value="1"/>
</dbReference>
<feature type="signal peptide" evidence="2">
    <location>
        <begin position="1"/>
        <end position="23"/>
    </location>
</feature>
<evidence type="ECO:0000313" key="4">
    <source>
        <dbReference type="Proteomes" id="UP001151081"/>
    </source>
</evidence>
<organism evidence="3 4">
    <name type="scientific">Polyangium jinanense</name>
    <dbReference type="NCBI Taxonomy" id="2829994"/>
    <lineage>
        <taxon>Bacteria</taxon>
        <taxon>Pseudomonadati</taxon>
        <taxon>Myxococcota</taxon>
        <taxon>Polyangia</taxon>
        <taxon>Polyangiales</taxon>
        <taxon>Polyangiaceae</taxon>
        <taxon>Polyangium</taxon>
    </lineage>
</organism>
<keyword evidence="4" id="KW-1185">Reference proteome</keyword>
<feature type="compositionally biased region" description="Gly residues" evidence="1">
    <location>
        <begin position="53"/>
        <end position="72"/>
    </location>
</feature>
<dbReference type="RefSeq" id="WP_272425053.1">
    <property type="nucleotide sequence ID" value="NZ_JAGTJJ010000024.1"/>
</dbReference>
<reference evidence="3 4" key="1">
    <citation type="submission" date="2021-04" db="EMBL/GenBank/DDBJ databases">
        <title>Genome analysis of Polyangium sp.</title>
        <authorList>
            <person name="Li Y."/>
            <person name="Wang J."/>
        </authorList>
    </citation>
    <scope>NUCLEOTIDE SEQUENCE [LARGE SCALE GENOMIC DNA]</scope>
    <source>
        <strain evidence="3 4">SDU14</strain>
    </source>
</reference>
<comment type="caution">
    <text evidence="3">The sequence shown here is derived from an EMBL/GenBank/DDBJ whole genome shotgun (WGS) entry which is preliminary data.</text>
</comment>
<sequence length="325" mass="35320">MNQVRVGLLVAAALLAMPLTAAAQPKKDQPKEINLDDEGAEKPADAPAQGEGEAAGTGEGEGETPGGEGEGLGDICKIDPSACPSINMDEAAKRDINAEMYAVQQIYALRRFRFEITPYFGITMNDQFVAHPAPGLGLNFYITNVLAVGVNGNLYAALNSPSNFNFQTSRAARVGIPITEYAWNANANFSYVPAYGKFAGFGDFIFHYDFYVLGGVGAIATRPIAVVDPDNRTFEFKPRLSFHVGGGLRIFFNRWFAVVAELSDYIFFDELENPGIATGKDANGNPRAQDPTTWTAPETSFTNNVQAQVGFSVFLPFSWEYRLPK</sequence>
<keyword evidence="2" id="KW-0732">Signal</keyword>
<dbReference type="AlphaFoldDB" id="A0A9X3X9J2"/>
<evidence type="ECO:0000256" key="1">
    <source>
        <dbReference type="SAM" id="MobiDB-lite"/>
    </source>
</evidence>
<feature type="compositionally biased region" description="Basic and acidic residues" evidence="1">
    <location>
        <begin position="25"/>
        <end position="44"/>
    </location>
</feature>
<name>A0A9X3X9J2_9BACT</name>
<feature type="chain" id="PRO_5040765055" evidence="2">
    <location>
        <begin position="24"/>
        <end position="325"/>
    </location>
</feature>
<dbReference type="NCBIfam" id="TIGR04565">
    <property type="entry name" value="OMP_myx_plus"/>
    <property type="match status" value="1"/>
</dbReference>
<proteinExistence type="predicted"/>